<dbReference type="InterPro" id="IPR032675">
    <property type="entry name" value="LRR_dom_sf"/>
</dbReference>
<evidence type="ECO:0008006" key="3">
    <source>
        <dbReference type="Google" id="ProtNLM"/>
    </source>
</evidence>
<dbReference type="Proteomes" id="UP000613580">
    <property type="component" value="Unassembled WGS sequence"/>
</dbReference>
<gene>
    <name evidence="1" type="ORF">HMN09_00803000</name>
</gene>
<proteinExistence type="predicted"/>
<dbReference type="AlphaFoldDB" id="A0A8H6SWA7"/>
<dbReference type="Gene3D" id="3.80.10.10">
    <property type="entry name" value="Ribonuclease Inhibitor"/>
    <property type="match status" value="1"/>
</dbReference>
<dbReference type="SUPFAM" id="SSF52047">
    <property type="entry name" value="RNI-like"/>
    <property type="match status" value="1"/>
</dbReference>
<dbReference type="OrthoDB" id="2864564at2759"/>
<keyword evidence="2" id="KW-1185">Reference proteome</keyword>
<evidence type="ECO:0000313" key="1">
    <source>
        <dbReference type="EMBL" id="KAF7305502.1"/>
    </source>
</evidence>
<comment type="caution">
    <text evidence="1">The sequence shown here is derived from an EMBL/GenBank/DDBJ whole genome shotgun (WGS) entry which is preliminary data.</text>
</comment>
<protein>
    <recommendedName>
        <fullName evidence="3">F-box domain-containing protein</fullName>
    </recommendedName>
</protein>
<name>A0A8H6SWA7_MYCCL</name>
<organism evidence="1 2">
    <name type="scientific">Mycena chlorophos</name>
    <name type="common">Agaric fungus</name>
    <name type="synonym">Agaricus chlorophos</name>
    <dbReference type="NCBI Taxonomy" id="658473"/>
    <lineage>
        <taxon>Eukaryota</taxon>
        <taxon>Fungi</taxon>
        <taxon>Dikarya</taxon>
        <taxon>Basidiomycota</taxon>
        <taxon>Agaricomycotina</taxon>
        <taxon>Agaricomycetes</taxon>
        <taxon>Agaricomycetidae</taxon>
        <taxon>Agaricales</taxon>
        <taxon>Marasmiineae</taxon>
        <taxon>Mycenaceae</taxon>
        <taxon>Mycena</taxon>
    </lineage>
</organism>
<accession>A0A8H6SWA7</accession>
<dbReference type="EMBL" id="JACAZE010000010">
    <property type="protein sequence ID" value="KAF7305502.1"/>
    <property type="molecule type" value="Genomic_DNA"/>
</dbReference>
<evidence type="ECO:0000313" key="2">
    <source>
        <dbReference type="Proteomes" id="UP000613580"/>
    </source>
</evidence>
<sequence length="547" mass="60751">MKNHLVTVVDRARQGLPIAFKRTRSGGSQTSSYHNLSSDDHQSTDIFLLPPELWLHIFAFLATPPTVPSWTASQASPWQLQPAQTEAIRAVTLTCHAFRQLAQPFLFARIATHGKVPKHPYGGIAALAINHKYKRRAGERMEFFLLPHIAVAVKEVCIDPCELTETDREELDGIIDGLSRFPNLTTLVCRNVRMSVRRIAALHDLSLLSSVTLESCGSELSEFASSALPPLPLSVVAFKYPPTDKPEEALASLFAIFLSPKHLQRLSSTSTQVIHALARSSKPFNKLVAFDLPVFSLPVPTFLPALAQCPSLERLNLQTEHLSSSSTIEYFQGNPPVNIPRSGVPTSIAPSLLTHLRFYRGPRNFAALFCSRSNSRIHTVELTGPSRAHRLIRTLRSLPPTVESLSFRLDGEVPKTLFTTIHGCFPNLRTLSMNDPALSLGLLQSLLGDCGHNKALVSLRTLRVRVAAKERYNLWVPPVEEASDIVHVFDKLRTEFRRVYPGLTSVKFLHGADGATLAWRTPNHGRKGKEREREHGRGDFVLVTPVE</sequence>
<reference evidence="1" key="1">
    <citation type="submission" date="2020-05" db="EMBL/GenBank/DDBJ databases">
        <title>Mycena genomes resolve the evolution of fungal bioluminescence.</title>
        <authorList>
            <person name="Tsai I.J."/>
        </authorList>
    </citation>
    <scope>NUCLEOTIDE SEQUENCE</scope>
    <source>
        <strain evidence="1">110903Hualien_Pintung</strain>
    </source>
</reference>